<dbReference type="EMBL" id="PNBA02000016">
    <property type="protein sequence ID" value="KAG6397159.1"/>
    <property type="molecule type" value="Genomic_DNA"/>
</dbReference>
<dbReference type="InterPro" id="IPR053237">
    <property type="entry name" value="Natterin_C"/>
</dbReference>
<sequence length="128" mass="14307">MALPNAVVLNVPTSATILIYTVRTMGLSLTEVTTCFSPMVKIEIEQATAGDKYVHLRFSYYNKYWQKSADNNSIVAVSNKPEEDVTMASCTLFEPSLQSDELYLTHVQSGWRVMMDNSTRVSTLTKTA</sequence>
<gene>
    <name evidence="2" type="ORF">SASPL_143324</name>
</gene>
<dbReference type="Pfam" id="PF07468">
    <property type="entry name" value="Agglutinin"/>
    <property type="match status" value="1"/>
</dbReference>
<organism evidence="2">
    <name type="scientific">Salvia splendens</name>
    <name type="common">Scarlet sage</name>
    <dbReference type="NCBI Taxonomy" id="180675"/>
    <lineage>
        <taxon>Eukaryota</taxon>
        <taxon>Viridiplantae</taxon>
        <taxon>Streptophyta</taxon>
        <taxon>Embryophyta</taxon>
        <taxon>Tracheophyta</taxon>
        <taxon>Spermatophyta</taxon>
        <taxon>Magnoliopsida</taxon>
        <taxon>eudicotyledons</taxon>
        <taxon>Gunneridae</taxon>
        <taxon>Pentapetalae</taxon>
        <taxon>asterids</taxon>
        <taxon>lamiids</taxon>
        <taxon>Lamiales</taxon>
        <taxon>Lamiaceae</taxon>
        <taxon>Nepetoideae</taxon>
        <taxon>Mentheae</taxon>
        <taxon>Salviinae</taxon>
        <taxon>Salvia</taxon>
        <taxon>Salvia subgen. Calosphace</taxon>
        <taxon>core Calosphace</taxon>
    </lineage>
</organism>
<dbReference type="Gene3D" id="2.80.10.50">
    <property type="match status" value="1"/>
</dbReference>
<dbReference type="InterPro" id="IPR036242">
    <property type="entry name" value="Agglutinin_dom_sf"/>
</dbReference>
<dbReference type="AlphaFoldDB" id="A0A8X8WMG1"/>
<feature type="domain" description="Agglutinin" evidence="1">
    <location>
        <begin position="35"/>
        <end position="112"/>
    </location>
</feature>
<reference evidence="2" key="1">
    <citation type="submission" date="2018-01" db="EMBL/GenBank/DDBJ databases">
        <authorList>
            <person name="Mao J.F."/>
        </authorList>
    </citation>
    <scope>NUCLEOTIDE SEQUENCE</scope>
    <source>
        <strain evidence="2">Huo1</strain>
        <tissue evidence="2">Leaf</tissue>
    </source>
</reference>
<protein>
    <recommendedName>
        <fullName evidence="1">Agglutinin domain-containing protein</fullName>
    </recommendedName>
</protein>
<evidence type="ECO:0000313" key="2">
    <source>
        <dbReference type="EMBL" id="KAG6397159.1"/>
    </source>
</evidence>
<comment type="caution">
    <text evidence="2">The sequence shown here is derived from an EMBL/GenBank/DDBJ whole genome shotgun (WGS) entry which is preliminary data.</text>
</comment>
<dbReference type="Proteomes" id="UP000298416">
    <property type="component" value="Unassembled WGS sequence"/>
</dbReference>
<dbReference type="PANTHER" id="PTHR39244">
    <property type="entry name" value="NATTERIN-4"/>
    <property type="match status" value="1"/>
</dbReference>
<reference evidence="2" key="2">
    <citation type="submission" date="2020-08" db="EMBL/GenBank/DDBJ databases">
        <title>Plant Genome Project.</title>
        <authorList>
            <person name="Zhang R.-G."/>
        </authorList>
    </citation>
    <scope>NUCLEOTIDE SEQUENCE</scope>
    <source>
        <strain evidence="2">Huo1</strain>
        <tissue evidence="2">Leaf</tissue>
    </source>
</reference>
<proteinExistence type="predicted"/>
<name>A0A8X8WMG1_SALSN</name>
<dbReference type="SUPFAM" id="SSF50382">
    <property type="entry name" value="Agglutinin"/>
    <property type="match status" value="1"/>
</dbReference>
<keyword evidence="3" id="KW-1185">Reference proteome</keyword>
<evidence type="ECO:0000259" key="1">
    <source>
        <dbReference type="Pfam" id="PF07468"/>
    </source>
</evidence>
<dbReference type="PANTHER" id="PTHR39244:SF5">
    <property type="entry name" value="NATTERIN-3-LIKE"/>
    <property type="match status" value="1"/>
</dbReference>
<evidence type="ECO:0000313" key="3">
    <source>
        <dbReference type="Proteomes" id="UP000298416"/>
    </source>
</evidence>
<dbReference type="InterPro" id="IPR008998">
    <property type="entry name" value="Agglutinin"/>
</dbReference>
<accession>A0A8X8WMG1</accession>